<dbReference type="Proteomes" id="UP000198642">
    <property type="component" value="Unassembled WGS sequence"/>
</dbReference>
<evidence type="ECO:0000256" key="1">
    <source>
        <dbReference type="SAM" id="Phobius"/>
    </source>
</evidence>
<gene>
    <name evidence="2" type="ORF">SAMN04488072_110132</name>
</gene>
<evidence type="ECO:0000313" key="3">
    <source>
        <dbReference type="Proteomes" id="UP000198642"/>
    </source>
</evidence>
<dbReference type="AlphaFoldDB" id="A0A1I0ZBF7"/>
<keyword evidence="1" id="KW-0472">Membrane</keyword>
<organism evidence="2 3">
    <name type="scientific">Lentibacillus halodurans</name>
    <dbReference type="NCBI Taxonomy" id="237679"/>
    <lineage>
        <taxon>Bacteria</taxon>
        <taxon>Bacillati</taxon>
        <taxon>Bacillota</taxon>
        <taxon>Bacilli</taxon>
        <taxon>Bacillales</taxon>
        <taxon>Bacillaceae</taxon>
        <taxon>Lentibacillus</taxon>
    </lineage>
</organism>
<protein>
    <submittedName>
        <fullName evidence="2">Uncharacterized protein</fullName>
    </submittedName>
</protein>
<keyword evidence="1" id="KW-1133">Transmembrane helix</keyword>
<accession>A0A1I0ZBF7</accession>
<proteinExistence type="predicted"/>
<feature type="transmembrane region" description="Helical" evidence="1">
    <location>
        <begin position="80"/>
        <end position="100"/>
    </location>
</feature>
<name>A0A1I0ZBF7_9BACI</name>
<keyword evidence="1" id="KW-0812">Transmembrane</keyword>
<feature type="transmembrane region" description="Helical" evidence="1">
    <location>
        <begin position="12"/>
        <end position="30"/>
    </location>
</feature>
<sequence>MDQKKQTRSSVITGFVLLAFAFLFKWEFIYSEPGVDRLLGLIGVTAWSNGNSGFHFTGIISLILLITGLFFLAKRYSGKMIFVFFLVMILIPTNLFANVYQSIFANGIYALEFQQDGSNCEYDTNDSGIVEGNCKISIANHSSDPVTFRVSIDQKYDYNRFNVMDIINLKDHQLKLDANEHRTFDINFRHSLQSSKYQSVGGQLETFNLIIADDDNTRRL</sequence>
<keyword evidence="3" id="KW-1185">Reference proteome</keyword>
<reference evidence="2 3" key="1">
    <citation type="submission" date="2016-10" db="EMBL/GenBank/DDBJ databases">
        <authorList>
            <person name="de Groot N.N."/>
        </authorList>
    </citation>
    <scope>NUCLEOTIDE SEQUENCE [LARGE SCALE GENOMIC DNA]</scope>
    <source>
        <strain evidence="2 3">CGMCC 1.3702</strain>
    </source>
</reference>
<feature type="transmembrane region" description="Helical" evidence="1">
    <location>
        <begin position="54"/>
        <end position="73"/>
    </location>
</feature>
<dbReference type="OrthoDB" id="2476187at2"/>
<evidence type="ECO:0000313" key="2">
    <source>
        <dbReference type="EMBL" id="SFB23079.1"/>
    </source>
</evidence>
<dbReference type="RefSeq" id="WP_090238978.1">
    <property type="nucleotide sequence ID" value="NZ_FOJW01000010.1"/>
</dbReference>
<dbReference type="EMBL" id="FOJW01000010">
    <property type="protein sequence ID" value="SFB23079.1"/>
    <property type="molecule type" value="Genomic_DNA"/>
</dbReference>